<keyword evidence="2" id="KW-1185">Reference proteome</keyword>
<dbReference type="InterPro" id="IPR001810">
    <property type="entry name" value="F-box_dom"/>
</dbReference>
<organism evidence="2 3">
    <name type="scientific">Camelina sativa</name>
    <name type="common">False flax</name>
    <name type="synonym">Myagrum sativum</name>
    <dbReference type="NCBI Taxonomy" id="90675"/>
    <lineage>
        <taxon>Eukaryota</taxon>
        <taxon>Viridiplantae</taxon>
        <taxon>Streptophyta</taxon>
        <taxon>Embryophyta</taxon>
        <taxon>Tracheophyta</taxon>
        <taxon>Spermatophyta</taxon>
        <taxon>Magnoliopsida</taxon>
        <taxon>eudicotyledons</taxon>
        <taxon>Gunneridae</taxon>
        <taxon>Pentapetalae</taxon>
        <taxon>rosids</taxon>
        <taxon>malvids</taxon>
        <taxon>Brassicales</taxon>
        <taxon>Brassicaceae</taxon>
        <taxon>Camelineae</taxon>
        <taxon>Camelina</taxon>
    </lineage>
</organism>
<dbReference type="RefSeq" id="XP_019089463.1">
    <property type="nucleotide sequence ID" value="XM_019233918.1"/>
</dbReference>
<dbReference type="Gene3D" id="1.20.1280.50">
    <property type="match status" value="1"/>
</dbReference>
<feature type="domain" description="F-box" evidence="1">
    <location>
        <begin position="10"/>
        <end position="55"/>
    </location>
</feature>
<dbReference type="InterPro" id="IPR013187">
    <property type="entry name" value="F-box-assoc_dom_typ3"/>
</dbReference>
<evidence type="ECO:0000259" key="1">
    <source>
        <dbReference type="PROSITE" id="PS50181"/>
    </source>
</evidence>
<dbReference type="Pfam" id="PF08268">
    <property type="entry name" value="FBA_3"/>
    <property type="match status" value="1"/>
</dbReference>
<reference evidence="2" key="1">
    <citation type="journal article" date="2014" name="Nat. Commun.">
        <title>The emerging biofuel crop Camelina sativa retains a highly undifferentiated hexaploid genome structure.</title>
        <authorList>
            <person name="Kagale S."/>
            <person name="Koh C."/>
            <person name="Nixon J."/>
            <person name="Bollina V."/>
            <person name="Clarke W.E."/>
            <person name="Tuteja R."/>
            <person name="Spillane C."/>
            <person name="Robinson S.J."/>
            <person name="Links M.G."/>
            <person name="Clarke C."/>
            <person name="Higgins E.E."/>
            <person name="Huebert T."/>
            <person name="Sharpe A.G."/>
            <person name="Parkin I.A."/>
        </authorList>
    </citation>
    <scope>NUCLEOTIDE SEQUENCE [LARGE SCALE GENOMIC DNA]</scope>
    <source>
        <strain evidence="2">cv. DH55</strain>
    </source>
</reference>
<dbReference type="PANTHER" id="PTHR31111:SF132">
    <property type="entry name" value="F-BOX ASSOCIATED UBIQUITINATION EFFECTOR FAMILY PROTEIN-RELATED"/>
    <property type="match status" value="1"/>
</dbReference>
<gene>
    <name evidence="3" type="primary">LOC104733072</name>
</gene>
<accession>A0ABM1QRS5</accession>
<dbReference type="CDD" id="cd22157">
    <property type="entry name" value="F-box_AtFBW1-like"/>
    <property type="match status" value="1"/>
</dbReference>
<dbReference type="PANTHER" id="PTHR31111">
    <property type="entry name" value="BNAA05G37150D PROTEIN-RELATED"/>
    <property type="match status" value="1"/>
</dbReference>
<sequence>METQRKKLAKVSINSLPDDLMMEILKRFRLKTLIRFLSVCKLWGSIIRSPYFMKIFLNESLKRPKSLVFVFRADSFSLPLTSASVHFKSTREVSSSSSFASASPATYHVTFPVRQRATVAPSVHGLICYGPPSSLVVYNPCTRRSVTLPRVSAGKRATNQYLGYDPIDSVYKVLCIVRRMPMLRNRRGLAEEIMVLTLESNGSSAWRMIQGIVPPHSPLSEQLCLNGVLYYQAFTGTKLNECAIMSFDVRSEKIDLIKGPCSKFRSFSKLTTYEGKLAVIFFEKKISGIIGLWVLEDASKEDWSKKTFALPKLVASKTNPISDHRFCEFRTTDADTGEIIFTPTFLHSSVPSVLYYDLKKNSMRTFEVEGRRTEQYIRCHSDSVSSAQVENLMFL</sequence>
<protein>
    <submittedName>
        <fullName evidence="3">F-box protein At4g38870</fullName>
    </submittedName>
</protein>
<dbReference type="GeneID" id="104733072"/>
<reference evidence="3" key="2">
    <citation type="submission" date="2025-08" db="UniProtKB">
        <authorList>
            <consortium name="RefSeq"/>
        </authorList>
    </citation>
    <scope>IDENTIFICATION</scope>
    <source>
        <tissue evidence="3">Leaf</tissue>
    </source>
</reference>
<dbReference type="PROSITE" id="PS50181">
    <property type="entry name" value="FBOX"/>
    <property type="match status" value="1"/>
</dbReference>
<evidence type="ECO:0000313" key="2">
    <source>
        <dbReference type="Proteomes" id="UP000694864"/>
    </source>
</evidence>
<dbReference type="InterPro" id="IPR036047">
    <property type="entry name" value="F-box-like_dom_sf"/>
</dbReference>
<dbReference type="SMART" id="SM00256">
    <property type="entry name" value="FBOX"/>
    <property type="match status" value="1"/>
</dbReference>
<evidence type="ECO:0000313" key="3">
    <source>
        <dbReference type="RefSeq" id="XP_019089463.1"/>
    </source>
</evidence>
<proteinExistence type="predicted"/>
<dbReference type="SUPFAM" id="SSF81383">
    <property type="entry name" value="F-box domain"/>
    <property type="match status" value="1"/>
</dbReference>
<dbReference type="Proteomes" id="UP000694864">
    <property type="component" value="Chromosome 12"/>
</dbReference>
<dbReference type="NCBIfam" id="TIGR01640">
    <property type="entry name" value="F_box_assoc_1"/>
    <property type="match status" value="1"/>
</dbReference>
<dbReference type="Pfam" id="PF00646">
    <property type="entry name" value="F-box"/>
    <property type="match status" value="1"/>
</dbReference>
<dbReference type="InterPro" id="IPR017451">
    <property type="entry name" value="F-box-assoc_interact_dom"/>
</dbReference>
<name>A0ABM1QRS5_CAMSA</name>